<protein>
    <recommendedName>
        <fullName evidence="4">VCBS repeat-containing protein</fullName>
    </recommendedName>
</protein>
<feature type="non-terminal residue" evidence="2">
    <location>
        <position position="1"/>
    </location>
</feature>
<gene>
    <name evidence="2" type="ORF">QYT958_LOCUS39986</name>
</gene>
<evidence type="ECO:0000313" key="2">
    <source>
        <dbReference type="EMBL" id="CAF5021569.1"/>
    </source>
</evidence>
<dbReference type="Proteomes" id="UP000663848">
    <property type="component" value="Unassembled WGS sequence"/>
</dbReference>
<dbReference type="PANTHER" id="PTHR46580">
    <property type="entry name" value="SENSOR KINASE-RELATED"/>
    <property type="match status" value="1"/>
</dbReference>
<dbReference type="Pfam" id="PF13517">
    <property type="entry name" value="FG-GAP_3"/>
    <property type="match status" value="1"/>
</dbReference>
<keyword evidence="1" id="KW-0732">Signal</keyword>
<dbReference type="AlphaFoldDB" id="A0A822BM77"/>
<reference evidence="2" key="1">
    <citation type="submission" date="2021-02" db="EMBL/GenBank/DDBJ databases">
        <authorList>
            <person name="Nowell W R."/>
        </authorList>
    </citation>
    <scope>NUCLEOTIDE SEQUENCE</scope>
</reference>
<dbReference type="PANTHER" id="PTHR46580:SF4">
    <property type="entry name" value="ATP_GTP-BINDING PROTEIN"/>
    <property type="match status" value="1"/>
</dbReference>
<evidence type="ECO:0000256" key="1">
    <source>
        <dbReference type="ARBA" id="ARBA00022729"/>
    </source>
</evidence>
<dbReference type="EMBL" id="CAJOBR010039178">
    <property type="protein sequence ID" value="CAF5021569.1"/>
    <property type="molecule type" value="Genomic_DNA"/>
</dbReference>
<dbReference type="SUPFAM" id="SSF69318">
    <property type="entry name" value="Integrin alpha N-terminal domain"/>
    <property type="match status" value="1"/>
</dbReference>
<evidence type="ECO:0000313" key="3">
    <source>
        <dbReference type="Proteomes" id="UP000663848"/>
    </source>
</evidence>
<dbReference type="Gene3D" id="2.130.10.130">
    <property type="entry name" value="Integrin alpha, N-terminal"/>
    <property type="match status" value="1"/>
</dbReference>
<dbReference type="InterPro" id="IPR013517">
    <property type="entry name" value="FG-GAP"/>
</dbReference>
<dbReference type="InterPro" id="IPR028994">
    <property type="entry name" value="Integrin_alpha_N"/>
</dbReference>
<sequence>LLGYGDGNFKNPMIYSTGLDSRPYSIVVDDVSRDDRSDIVVTNSNTHNIDVPLGYGKGSFSIGALYSTGESSFPYSVTIHDLNKDNQADVIVTNSDTNNVFAFYGYGNGTFAEPLSYFMGYESHPSSVVISDFDENGWIDIAAANYGTDNVEILF</sequence>
<organism evidence="2 3">
    <name type="scientific">Rotaria socialis</name>
    <dbReference type="NCBI Taxonomy" id="392032"/>
    <lineage>
        <taxon>Eukaryota</taxon>
        <taxon>Metazoa</taxon>
        <taxon>Spiralia</taxon>
        <taxon>Gnathifera</taxon>
        <taxon>Rotifera</taxon>
        <taxon>Eurotatoria</taxon>
        <taxon>Bdelloidea</taxon>
        <taxon>Philodinida</taxon>
        <taxon>Philodinidae</taxon>
        <taxon>Rotaria</taxon>
    </lineage>
</organism>
<feature type="non-terminal residue" evidence="2">
    <location>
        <position position="155"/>
    </location>
</feature>
<comment type="caution">
    <text evidence="2">The sequence shown here is derived from an EMBL/GenBank/DDBJ whole genome shotgun (WGS) entry which is preliminary data.</text>
</comment>
<evidence type="ECO:0008006" key="4">
    <source>
        <dbReference type="Google" id="ProtNLM"/>
    </source>
</evidence>
<accession>A0A822BM77</accession>
<name>A0A822BM77_9BILA</name>
<proteinExistence type="predicted"/>